<name>A0ABW3GL08_9FLAO</name>
<dbReference type="EMBL" id="JBHTIV010000003">
    <property type="protein sequence ID" value="MFD0931299.1"/>
    <property type="molecule type" value="Genomic_DNA"/>
</dbReference>
<comment type="caution">
    <text evidence="1">The sequence shown here is derived from an EMBL/GenBank/DDBJ whole genome shotgun (WGS) entry which is preliminary data.</text>
</comment>
<accession>A0ABW3GL08</accession>
<protein>
    <submittedName>
        <fullName evidence="1">Uncharacterized protein</fullName>
    </submittedName>
</protein>
<organism evidence="1 2">
    <name type="scientific">Psychroflexus salinarum</name>
    <dbReference type="NCBI Taxonomy" id="546024"/>
    <lineage>
        <taxon>Bacteria</taxon>
        <taxon>Pseudomonadati</taxon>
        <taxon>Bacteroidota</taxon>
        <taxon>Flavobacteriia</taxon>
        <taxon>Flavobacteriales</taxon>
        <taxon>Flavobacteriaceae</taxon>
        <taxon>Psychroflexus</taxon>
    </lineage>
</organism>
<dbReference type="Proteomes" id="UP001597049">
    <property type="component" value="Unassembled WGS sequence"/>
</dbReference>
<dbReference type="RefSeq" id="WP_379656636.1">
    <property type="nucleotide sequence ID" value="NZ_JBHTIV010000003.1"/>
</dbReference>
<reference evidence="2" key="1">
    <citation type="journal article" date="2019" name="Int. J. Syst. Evol. Microbiol.">
        <title>The Global Catalogue of Microorganisms (GCM) 10K type strain sequencing project: providing services to taxonomists for standard genome sequencing and annotation.</title>
        <authorList>
            <consortium name="The Broad Institute Genomics Platform"/>
            <consortium name="The Broad Institute Genome Sequencing Center for Infectious Disease"/>
            <person name="Wu L."/>
            <person name="Ma J."/>
        </authorList>
    </citation>
    <scope>NUCLEOTIDE SEQUENCE [LARGE SCALE GENOMIC DNA]</scope>
    <source>
        <strain evidence="2">CCUG 56752</strain>
    </source>
</reference>
<proteinExistence type="predicted"/>
<sequence>MGIAEQVMLDKEYNDDLIEFLKGLLENNELTGSAQGISKLVIDKGVDSVSKKQKYVIDSIIDTYRDKYACETCSNGNIARLTDHLFIAEYGLCPMCDNDREKFMED</sequence>
<gene>
    <name evidence="1" type="ORF">ACFQ0R_01675</name>
</gene>
<keyword evidence="2" id="KW-1185">Reference proteome</keyword>
<evidence type="ECO:0000313" key="2">
    <source>
        <dbReference type="Proteomes" id="UP001597049"/>
    </source>
</evidence>
<evidence type="ECO:0000313" key="1">
    <source>
        <dbReference type="EMBL" id="MFD0931299.1"/>
    </source>
</evidence>